<comment type="caution">
    <text evidence="9">The sequence shown here is derived from an EMBL/GenBank/DDBJ whole genome shotgun (WGS) entry which is preliminary data.</text>
</comment>
<dbReference type="GO" id="GO:0022857">
    <property type="term" value="F:transmembrane transporter activity"/>
    <property type="evidence" value="ECO:0007669"/>
    <property type="project" value="InterPro"/>
</dbReference>
<evidence type="ECO:0000259" key="8">
    <source>
        <dbReference type="PROSITE" id="PS50850"/>
    </source>
</evidence>
<feature type="transmembrane region" description="Helical" evidence="7">
    <location>
        <begin position="433"/>
        <end position="455"/>
    </location>
</feature>
<name>A0AAN6JN04_9BASI</name>
<feature type="transmembrane region" description="Helical" evidence="7">
    <location>
        <begin position="207"/>
        <end position="228"/>
    </location>
</feature>
<feature type="transmembrane region" description="Helical" evidence="7">
    <location>
        <begin position="467"/>
        <end position="485"/>
    </location>
</feature>
<feature type="transmembrane region" description="Helical" evidence="7">
    <location>
        <begin position="400"/>
        <end position="421"/>
    </location>
</feature>
<dbReference type="Pfam" id="PF07690">
    <property type="entry name" value="MFS_1"/>
    <property type="match status" value="1"/>
</dbReference>
<dbReference type="Proteomes" id="UP001176521">
    <property type="component" value="Unassembled WGS sequence"/>
</dbReference>
<evidence type="ECO:0000256" key="2">
    <source>
        <dbReference type="ARBA" id="ARBA00022448"/>
    </source>
</evidence>
<dbReference type="PROSITE" id="PS50850">
    <property type="entry name" value="MFS"/>
    <property type="match status" value="1"/>
</dbReference>
<dbReference type="AlphaFoldDB" id="A0AAN6JN04"/>
<dbReference type="Gene3D" id="1.20.1250.20">
    <property type="entry name" value="MFS general substrate transporter like domains"/>
    <property type="match status" value="2"/>
</dbReference>
<feature type="transmembrane region" description="Helical" evidence="7">
    <location>
        <begin position="114"/>
        <end position="134"/>
    </location>
</feature>
<feature type="transmembrane region" description="Helical" evidence="7">
    <location>
        <begin position="146"/>
        <end position="166"/>
    </location>
</feature>
<evidence type="ECO:0000256" key="4">
    <source>
        <dbReference type="ARBA" id="ARBA00022989"/>
    </source>
</evidence>
<feature type="transmembrane region" description="Helical" evidence="7">
    <location>
        <begin position="77"/>
        <end position="94"/>
    </location>
</feature>
<accession>A0AAN6JN04</accession>
<protein>
    <recommendedName>
        <fullName evidence="8">Major facilitator superfamily (MFS) profile domain-containing protein</fullName>
    </recommendedName>
</protein>
<comment type="subcellular location">
    <subcellularLocation>
        <location evidence="1">Membrane</location>
        <topology evidence="1">Multi-pass membrane protein</topology>
    </subcellularLocation>
</comment>
<evidence type="ECO:0000256" key="7">
    <source>
        <dbReference type="SAM" id="Phobius"/>
    </source>
</evidence>
<proteinExistence type="predicted"/>
<evidence type="ECO:0000256" key="1">
    <source>
        <dbReference type="ARBA" id="ARBA00004141"/>
    </source>
</evidence>
<evidence type="ECO:0000313" key="10">
    <source>
        <dbReference type="Proteomes" id="UP001176521"/>
    </source>
</evidence>
<dbReference type="InterPro" id="IPR036259">
    <property type="entry name" value="MFS_trans_sf"/>
</dbReference>
<dbReference type="SUPFAM" id="SSF103473">
    <property type="entry name" value="MFS general substrate transporter"/>
    <property type="match status" value="1"/>
</dbReference>
<evidence type="ECO:0000256" key="3">
    <source>
        <dbReference type="ARBA" id="ARBA00022692"/>
    </source>
</evidence>
<evidence type="ECO:0000256" key="6">
    <source>
        <dbReference type="SAM" id="MobiDB-lite"/>
    </source>
</evidence>
<feature type="region of interest" description="Disordered" evidence="6">
    <location>
        <begin position="1"/>
        <end position="36"/>
    </location>
</feature>
<feature type="transmembrane region" description="Helical" evidence="7">
    <location>
        <begin position="312"/>
        <end position="331"/>
    </location>
</feature>
<dbReference type="PANTHER" id="PTHR43791">
    <property type="entry name" value="PERMEASE-RELATED"/>
    <property type="match status" value="1"/>
</dbReference>
<feature type="domain" description="Major facilitator superfamily (MFS) profile" evidence="8">
    <location>
        <begin position="81"/>
        <end position="489"/>
    </location>
</feature>
<evidence type="ECO:0000313" key="9">
    <source>
        <dbReference type="EMBL" id="KAK0536904.1"/>
    </source>
</evidence>
<keyword evidence="5 7" id="KW-0472">Membrane</keyword>
<keyword evidence="2" id="KW-0813">Transport</keyword>
<feature type="transmembrane region" description="Helical" evidence="7">
    <location>
        <begin position="240"/>
        <end position="262"/>
    </location>
</feature>
<dbReference type="EMBL" id="JAPDMQ010000069">
    <property type="protein sequence ID" value="KAK0536904.1"/>
    <property type="molecule type" value="Genomic_DNA"/>
</dbReference>
<reference evidence="9" key="1">
    <citation type="journal article" date="2023" name="PhytoFront">
        <title>Draft Genome Resources of Seven Strains of Tilletia horrida, Causal Agent of Kernel Smut of Rice.</title>
        <authorList>
            <person name="Khanal S."/>
            <person name="Antony Babu S."/>
            <person name="Zhou X.G."/>
        </authorList>
    </citation>
    <scope>NUCLEOTIDE SEQUENCE</scope>
    <source>
        <strain evidence="9">TX3</strain>
    </source>
</reference>
<dbReference type="GO" id="GO:0016020">
    <property type="term" value="C:membrane"/>
    <property type="evidence" value="ECO:0007669"/>
    <property type="project" value="UniProtKB-SubCell"/>
</dbReference>
<feature type="transmembrane region" description="Helical" evidence="7">
    <location>
        <begin position="172"/>
        <end position="195"/>
    </location>
</feature>
<evidence type="ECO:0000256" key="5">
    <source>
        <dbReference type="ARBA" id="ARBA00023136"/>
    </source>
</evidence>
<dbReference type="FunFam" id="1.20.1250.20:FF:000034">
    <property type="entry name" value="MFS general substrate transporter"/>
    <property type="match status" value="1"/>
</dbReference>
<keyword evidence="3 7" id="KW-0812">Transmembrane</keyword>
<keyword evidence="10" id="KW-1185">Reference proteome</keyword>
<dbReference type="PANTHER" id="PTHR43791:SF19">
    <property type="entry name" value="TRANSPORTER, PUTATIVE (AFU_ORTHOLOGUE AFUA_1G01812)-RELATED"/>
    <property type="match status" value="1"/>
</dbReference>
<sequence length="571" mass="62922">MTDGARERPITPAAHDINDDDRSSNQLKSGGDLKTDTYADVDVDARPALEDGPSVRHDANGIPLPPGMDEKQIMRKVDWALIPWLSFLYLLSFLDRSAIGNAQLYGLAKDLNLTQAQLKLCITVFFFTYSLLEVPTNLLLKRLRPTLVLSVITVFVGVCMMAQGFAQSFGGLIAARVCLGIAEAGLFPGVNFMISGWYKRSEFGLRAAIFFSAATASGAFGGLLSAAIHNMDGVAGYEGWRWIFILIGIVTSVAGFLSFYLVQDFPDKARCLTEPERKYILARLAADQQFSVAGEPFKWRHVARAFLDVKTYVGMLAYAGADAPLYAFSLFTPKIIQQLGYTSTKANLLSVPIYVLACIVTCIVGFVANKKGNRPLLNLICQAIGIVGYVVLIASRNPRVSYAFIYLAALGVYPCIANTIAMTSGVEGMYKRSAVMGIIISFGNLNGAVSSNIYYQAPWYPVGHGIVLLYLVIGVVTTSLYWYIIADANKRKSRGEWDETILDPSLSQAEVQVALDKAREEERRRDEADGLRGRIRHVYRRFDMLPGGTYESVDAAKYAKGDHWSGYKYHI</sequence>
<dbReference type="InterPro" id="IPR020846">
    <property type="entry name" value="MFS_dom"/>
</dbReference>
<keyword evidence="4 7" id="KW-1133">Transmembrane helix</keyword>
<gene>
    <name evidence="9" type="ORF">OC842_001814</name>
</gene>
<feature type="transmembrane region" description="Helical" evidence="7">
    <location>
        <begin position="376"/>
        <end position="394"/>
    </location>
</feature>
<organism evidence="9 10">
    <name type="scientific">Tilletia horrida</name>
    <dbReference type="NCBI Taxonomy" id="155126"/>
    <lineage>
        <taxon>Eukaryota</taxon>
        <taxon>Fungi</taxon>
        <taxon>Dikarya</taxon>
        <taxon>Basidiomycota</taxon>
        <taxon>Ustilaginomycotina</taxon>
        <taxon>Exobasidiomycetes</taxon>
        <taxon>Tilletiales</taxon>
        <taxon>Tilletiaceae</taxon>
        <taxon>Tilletia</taxon>
    </lineage>
</organism>
<dbReference type="InterPro" id="IPR011701">
    <property type="entry name" value="MFS"/>
</dbReference>
<feature type="transmembrane region" description="Helical" evidence="7">
    <location>
        <begin position="351"/>
        <end position="369"/>
    </location>
</feature>